<keyword evidence="1" id="KW-0472">Membrane</keyword>
<dbReference type="AlphaFoldDB" id="A0A4Z0C5L1"/>
<protein>
    <recommendedName>
        <fullName evidence="2">Copper resistance protein D domain-containing protein</fullName>
    </recommendedName>
</protein>
<dbReference type="Proteomes" id="UP000298180">
    <property type="component" value="Unassembled WGS sequence"/>
</dbReference>
<dbReference type="OrthoDB" id="8419862at2"/>
<sequence length="148" mass="16285">MRNLLLFFHLAGAIFWMGGMGFMLLALRPAAAATLQPAERLRLLTDVLRRFFPVVGISIVVLLLSGGAVMFSAWGQGMPRGWHAMAGIGAVMMLLFAHIVAAPYRRLRRAVAASDWPEGALRMGQIALLVRINFALGWMAILAVLLWR</sequence>
<name>A0A4Z0C5L1_9BURK</name>
<evidence type="ECO:0000313" key="3">
    <source>
        <dbReference type="EMBL" id="TFZ05740.1"/>
    </source>
</evidence>
<feature type="transmembrane region" description="Helical" evidence="1">
    <location>
        <begin position="51"/>
        <end position="72"/>
    </location>
</feature>
<keyword evidence="4" id="KW-1185">Reference proteome</keyword>
<proteinExistence type="predicted"/>
<evidence type="ECO:0000259" key="2">
    <source>
        <dbReference type="Pfam" id="PF05425"/>
    </source>
</evidence>
<feature type="domain" description="Copper resistance protein D" evidence="2">
    <location>
        <begin position="47"/>
        <end position="146"/>
    </location>
</feature>
<accession>A0A4Z0C5L1</accession>
<comment type="caution">
    <text evidence="3">The sequence shown here is derived from an EMBL/GenBank/DDBJ whole genome shotgun (WGS) entry which is preliminary data.</text>
</comment>
<evidence type="ECO:0000313" key="4">
    <source>
        <dbReference type="Proteomes" id="UP000298180"/>
    </source>
</evidence>
<keyword evidence="1" id="KW-1133">Transmembrane helix</keyword>
<evidence type="ECO:0000256" key="1">
    <source>
        <dbReference type="SAM" id="Phobius"/>
    </source>
</evidence>
<dbReference type="EMBL" id="SMLM01000001">
    <property type="protein sequence ID" value="TFZ05740.1"/>
    <property type="molecule type" value="Genomic_DNA"/>
</dbReference>
<reference evidence="3 4" key="1">
    <citation type="submission" date="2019-03" db="EMBL/GenBank/DDBJ databases">
        <title>Ramlibacter henchirensis DSM 14656, whole genome shotgun sequence.</title>
        <authorList>
            <person name="Zhang X."/>
            <person name="Feng G."/>
            <person name="Zhu H."/>
        </authorList>
    </citation>
    <scope>NUCLEOTIDE SEQUENCE [LARGE SCALE GENOMIC DNA]</scope>
    <source>
        <strain evidence="3 4">DSM 14656</strain>
    </source>
</reference>
<keyword evidence="1" id="KW-0812">Transmembrane</keyword>
<organism evidence="3 4">
    <name type="scientific">Ramlibacter henchirensis</name>
    <dbReference type="NCBI Taxonomy" id="204072"/>
    <lineage>
        <taxon>Bacteria</taxon>
        <taxon>Pseudomonadati</taxon>
        <taxon>Pseudomonadota</taxon>
        <taxon>Betaproteobacteria</taxon>
        <taxon>Burkholderiales</taxon>
        <taxon>Comamonadaceae</taxon>
        <taxon>Ramlibacter</taxon>
    </lineage>
</organism>
<dbReference type="InterPro" id="IPR008457">
    <property type="entry name" value="Cu-R_CopD_dom"/>
</dbReference>
<dbReference type="GO" id="GO:0016020">
    <property type="term" value="C:membrane"/>
    <property type="evidence" value="ECO:0007669"/>
    <property type="project" value="InterPro"/>
</dbReference>
<feature type="transmembrane region" description="Helical" evidence="1">
    <location>
        <begin position="84"/>
        <end position="104"/>
    </location>
</feature>
<gene>
    <name evidence="3" type="ORF">EZ313_03525</name>
</gene>
<dbReference type="RefSeq" id="WP_135261822.1">
    <property type="nucleotide sequence ID" value="NZ_SMLM01000001.1"/>
</dbReference>
<feature type="transmembrane region" description="Helical" evidence="1">
    <location>
        <begin position="124"/>
        <end position="147"/>
    </location>
</feature>
<dbReference type="Pfam" id="PF05425">
    <property type="entry name" value="CopD"/>
    <property type="match status" value="1"/>
</dbReference>